<evidence type="ECO:0000259" key="14">
    <source>
        <dbReference type="Pfam" id="PF01207"/>
    </source>
</evidence>
<evidence type="ECO:0000313" key="15">
    <source>
        <dbReference type="EMBL" id="OQR95368.1"/>
    </source>
</evidence>
<keyword evidence="4" id="KW-0819">tRNA processing</keyword>
<dbReference type="Pfam" id="PF01207">
    <property type="entry name" value="Dus"/>
    <property type="match status" value="1"/>
</dbReference>
<evidence type="ECO:0000256" key="12">
    <source>
        <dbReference type="ARBA" id="ARBA00048934"/>
    </source>
</evidence>
<gene>
    <name evidence="15" type="ORF">THRCLA_07934</name>
</gene>
<comment type="catalytic activity">
    <reaction evidence="13">
        <text>5,6-dihydrouridine(17) in tRNA + NADP(+) = uridine(17) in tRNA + NADPH + H(+)</text>
        <dbReference type="Rhea" id="RHEA:53368"/>
        <dbReference type="Rhea" id="RHEA-COMP:13541"/>
        <dbReference type="Rhea" id="RHEA-COMP:13542"/>
        <dbReference type="ChEBI" id="CHEBI:15378"/>
        <dbReference type="ChEBI" id="CHEBI:57783"/>
        <dbReference type="ChEBI" id="CHEBI:58349"/>
        <dbReference type="ChEBI" id="CHEBI:65315"/>
        <dbReference type="ChEBI" id="CHEBI:74443"/>
        <dbReference type="EC" id="1.3.1.88"/>
    </reaction>
    <physiologicalReaction direction="right-to-left" evidence="13">
        <dbReference type="Rhea" id="RHEA:53370"/>
    </physiologicalReaction>
</comment>
<comment type="cofactor">
    <cofactor evidence="1">
        <name>FMN</name>
        <dbReference type="ChEBI" id="CHEBI:58210"/>
    </cofactor>
</comment>
<evidence type="ECO:0000256" key="1">
    <source>
        <dbReference type="ARBA" id="ARBA00001917"/>
    </source>
</evidence>
<evidence type="ECO:0000256" key="11">
    <source>
        <dbReference type="ARBA" id="ARBA00047652"/>
    </source>
</evidence>
<evidence type="ECO:0000256" key="10">
    <source>
        <dbReference type="ARBA" id="ARBA00047287"/>
    </source>
</evidence>
<reference evidence="15 16" key="1">
    <citation type="journal article" date="2014" name="Genome Biol. Evol.">
        <title>The secreted proteins of Achlya hypogyna and Thraustotheca clavata identify the ancestral oomycete secretome and reveal gene acquisitions by horizontal gene transfer.</title>
        <authorList>
            <person name="Misner I."/>
            <person name="Blouin N."/>
            <person name="Leonard G."/>
            <person name="Richards T.A."/>
            <person name="Lane C.E."/>
        </authorList>
    </citation>
    <scope>NUCLEOTIDE SEQUENCE [LARGE SCALE GENOMIC DNA]</scope>
    <source>
        <strain evidence="15 16">ATCC 34112</strain>
    </source>
</reference>
<dbReference type="InterPro" id="IPR035587">
    <property type="entry name" value="DUS-like_FMN-bd"/>
</dbReference>
<protein>
    <recommendedName>
        <fullName evidence="9">tRNA-dihydrouridine(16/17) synthase [NAD(P)(+)]</fullName>
        <ecNumber evidence="9">1.3.1.88</ecNumber>
    </recommendedName>
</protein>
<keyword evidence="16" id="KW-1185">Reference proteome</keyword>
<proteinExistence type="inferred from homology"/>
<comment type="catalytic activity">
    <reaction evidence="10">
        <text>5,6-dihydrouridine(17) in tRNA + NAD(+) = uridine(17) in tRNA + NADH + H(+)</text>
        <dbReference type="Rhea" id="RHEA:53372"/>
        <dbReference type="Rhea" id="RHEA-COMP:13541"/>
        <dbReference type="Rhea" id="RHEA-COMP:13542"/>
        <dbReference type="ChEBI" id="CHEBI:15378"/>
        <dbReference type="ChEBI" id="CHEBI:57540"/>
        <dbReference type="ChEBI" id="CHEBI:57945"/>
        <dbReference type="ChEBI" id="CHEBI:65315"/>
        <dbReference type="ChEBI" id="CHEBI:74443"/>
        <dbReference type="EC" id="1.3.1.88"/>
    </reaction>
    <physiologicalReaction direction="right-to-left" evidence="10">
        <dbReference type="Rhea" id="RHEA:53374"/>
    </physiologicalReaction>
</comment>
<dbReference type="EMBL" id="JNBS01002124">
    <property type="protein sequence ID" value="OQR95368.1"/>
    <property type="molecule type" value="Genomic_DNA"/>
</dbReference>
<dbReference type="PANTHER" id="PTHR11082">
    <property type="entry name" value="TRNA-DIHYDROURIDINE SYNTHASE"/>
    <property type="match status" value="1"/>
</dbReference>
<dbReference type="GO" id="GO:0017150">
    <property type="term" value="F:tRNA dihydrouridine synthase activity"/>
    <property type="evidence" value="ECO:0007669"/>
    <property type="project" value="InterPro"/>
</dbReference>
<organism evidence="15 16">
    <name type="scientific">Thraustotheca clavata</name>
    <dbReference type="NCBI Taxonomy" id="74557"/>
    <lineage>
        <taxon>Eukaryota</taxon>
        <taxon>Sar</taxon>
        <taxon>Stramenopiles</taxon>
        <taxon>Oomycota</taxon>
        <taxon>Saprolegniomycetes</taxon>
        <taxon>Saprolegniales</taxon>
        <taxon>Achlyaceae</taxon>
        <taxon>Thraustotheca</taxon>
    </lineage>
</organism>
<dbReference type="EC" id="1.3.1.88" evidence="9"/>
<evidence type="ECO:0000256" key="3">
    <source>
        <dbReference type="ARBA" id="ARBA00022643"/>
    </source>
</evidence>
<comment type="caution">
    <text evidence="15">The sequence shown here is derived from an EMBL/GenBank/DDBJ whole genome shotgun (WGS) entry which is preliminary data.</text>
</comment>
<comment type="similarity">
    <text evidence="8">Belongs to the Dus family. Dus1 subfamily.</text>
</comment>
<name>A0A1V9ZBL2_9STRA</name>
<keyword evidence="3" id="KW-0288">FMN</keyword>
<dbReference type="AlphaFoldDB" id="A0A1V9ZBL2"/>
<accession>A0A1V9ZBL2</accession>
<evidence type="ECO:0000256" key="2">
    <source>
        <dbReference type="ARBA" id="ARBA00022630"/>
    </source>
</evidence>
<evidence type="ECO:0000256" key="5">
    <source>
        <dbReference type="ARBA" id="ARBA00022857"/>
    </source>
</evidence>
<sequence length="368" mass="41463">MVDAAWKWYREVVNEPRYVCAPMVRQSELAFRLLTREFGCDLTYSPMLPAIELVNAAKCAKPNTDISLDFFDIDSKDRPLIVQICGNDPDLLAQAVQLVQHRCDGVDLNLGCPQRCACNGGFGAFLLEKPDLIFKLVQAMVAVATVPITCKIRILPNEEDTIALAQKIEEAGCSMLTVHGRLREQRHHEGKCNWDVIRKVREAISIPMIANGGIRTLDEAEACLAYTGCQAVMSGTGLLDNPAMFSSMEISIYDTALRYLEIVRQMPRTLYATAARDHIISMFRSMCTEDDKDLYSVMGHHDVLLPDQLEACVAHLAKRQSKIINTQFGDDLPTLRQIRYNKLKSNNPKDFDSNDEEYSFGFSWLDEE</sequence>
<dbReference type="GO" id="GO:0050660">
    <property type="term" value="F:flavin adenine dinucleotide binding"/>
    <property type="evidence" value="ECO:0007669"/>
    <property type="project" value="InterPro"/>
</dbReference>
<dbReference type="SUPFAM" id="SSF51395">
    <property type="entry name" value="FMN-linked oxidoreductases"/>
    <property type="match status" value="1"/>
</dbReference>
<evidence type="ECO:0000256" key="4">
    <source>
        <dbReference type="ARBA" id="ARBA00022694"/>
    </source>
</evidence>
<evidence type="ECO:0000256" key="7">
    <source>
        <dbReference type="ARBA" id="ARBA00023027"/>
    </source>
</evidence>
<dbReference type="Proteomes" id="UP000243217">
    <property type="component" value="Unassembled WGS sequence"/>
</dbReference>
<dbReference type="PANTHER" id="PTHR11082:SF5">
    <property type="entry name" value="TRNA-DIHYDROURIDINE(16_17) SYNTHASE [NAD(P)(+)]-LIKE"/>
    <property type="match status" value="1"/>
</dbReference>
<dbReference type="InterPro" id="IPR018517">
    <property type="entry name" value="tRNA_hU_synthase_CS"/>
</dbReference>
<evidence type="ECO:0000313" key="16">
    <source>
        <dbReference type="Proteomes" id="UP000243217"/>
    </source>
</evidence>
<evidence type="ECO:0000256" key="9">
    <source>
        <dbReference type="ARBA" id="ARBA00038890"/>
    </source>
</evidence>
<comment type="catalytic activity">
    <reaction evidence="12">
        <text>5,6-dihydrouridine(16) in tRNA + NAD(+) = uridine(16) in tRNA + NADH + H(+)</text>
        <dbReference type="Rhea" id="RHEA:53380"/>
        <dbReference type="Rhea" id="RHEA-COMP:13543"/>
        <dbReference type="Rhea" id="RHEA-COMP:13544"/>
        <dbReference type="ChEBI" id="CHEBI:15378"/>
        <dbReference type="ChEBI" id="CHEBI:57540"/>
        <dbReference type="ChEBI" id="CHEBI:57945"/>
        <dbReference type="ChEBI" id="CHEBI:65315"/>
        <dbReference type="ChEBI" id="CHEBI:74443"/>
        <dbReference type="EC" id="1.3.1.88"/>
    </reaction>
    <physiologicalReaction direction="right-to-left" evidence="12">
        <dbReference type="Rhea" id="RHEA:53382"/>
    </physiologicalReaction>
</comment>
<keyword evidence="2" id="KW-0285">Flavoprotein</keyword>
<keyword evidence="7" id="KW-0520">NAD</keyword>
<dbReference type="OrthoDB" id="272303at2759"/>
<feature type="domain" description="DUS-like FMN-binding" evidence="14">
    <location>
        <begin position="20"/>
        <end position="301"/>
    </location>
</feature>
<evidence type="ECO:0000256" key="8">
    <source>
        <dbReference type="ARBA" id="ARBA00038313"/>
    </source>
</evidence>
<evidence type="ECO:0000256" key="13">
    <source>
        <dbReference type="ARBA" id="ARBA00049467"/>
    </source>
</evidence>
<dbReference type="Gene3D" id="3.20.20.70">
    <property type="entry name" value="Aldolase class I"/>
    <property type="match status" value="1"/>
</dbReference>
<keyword evidence="6" id="KW-0560">Oxidoreductase</keyword>
<dbReference type="CDD" id="cd02801">
    <property type="entry name" value="DUS_like_FMN"/>
    <property type="match status" value="1"/>
</dbReference>
<dbReference type="PROSITE" id="PS01136">
    <property type="entry name" value="UPF0034"/>
    <property type="match status" value="1"/>
</dbReference>
<comment type="catalytic activity">
    <reaction evidence="11">
        <text>5,6-dihydrouridine(16) in tRNA + NADP(+) = uridine(16) in tRNA + NADPH + H(+)</text>
        <dbReference type="Rhea" id="RHEA:53376"/>
        <dbReference type="Rhea" id="RHEA-COMP:13543"/>
        <dbReference type="Rhea" id="RHEA-COMP:13544"/>
        <dbReference type="ChEBI" id="CHEBI:15378"/>
        <dbReference type="ChEBI" id="CHEBI:57783"/>
        <dbReference type="ChEBI" id="CHEBI:58349"/>
        <dbReference type="ChEBI" id="CHEBI:65315"/>
        <dbReference type="ChEBI" id="CHEBI:74443"/>
        <dbReference type="EC" id="1.3.1.88"/>
    </reaction>
    <physiologicalReaction direction="right-to-left" evidence="11">
        <dbReference type="Rhea" id="RHEA:53378"/>
    </physiologicalReaction>
</comment>
<dbReference type="InterPro" id="IPR013785">
    <property type="entry name" value="Aldolase_TIM"/>
</dbReference>
<keyword evidence="5" id="KW-0521">NADP</keyword>
<evidence type="ECO:0000256" key="6">
    <source>
        <dbReference type="ARBA" id="ARBA00023002"/>
    </source>
</evidence>
<dbReference type="STRING" id="74557.A0A1V9ZBL2"/>